<accession>A0A1G9CSG0</accession>
<sequence length="90" mass="10767">MKPKQRMYIDARHEKFQLGNAKQVTYVIEEIDEDSTKQKIYEAIGPYTLKIEVVPNNKKVMITYYESIISPTYMDYQLQLKNLVFKREND</sequence>
<evidence type="ECO:0000313" key="2">
    <source>
        <dbReference type="Proteomes" id="UP000198718"/>
    </source>
</evidence>
<dbReference type="STRING" id="393762.SAMN05660472_01544"/>
<dbReference type="EMBL" id="FNFP01000002">
    <property type="protein sequence ID" value="SDK54586.1"/>
    <property type="molecule type" value="Genomic_DNA"/>
</dbReference>
<organism evidence="1 2">
    <name type="scientific">Natronincola ferrireducens</name>
    <dbReference type="NCBI Taxonomy" id="393762"/>
    <lineage>
        <taxon>Bacteria</taxon>
        <taxon>Bacillati</taxon>
        <taxon>Bacillota</taxon>
        <taxon>Clostridia</taxon>
        <taxon>Peptostreptococcales</taxon>
        <taxon>Natronincolaceae</taxon>
        <taxon>Natronincola</taxon>
    </lineage>
</organism>
<protein>
    <submittedName>
        <fullName evidence="1">Uncharacterized protein</fullName>
    </submittedName>
</protein>
<gene>
    <name evidence="1" type="ORF">SAMN05660472_01544</name>
</gene>
<proteinExistence type="predicted"/>
<dbReference type="RefSeq" id="WP_090552984.1">
    <property type="nucleotide sequence ID" value="NZ_FNFP01000002.1"/>
</dbReference>
<dbReference type="Proteomes" id="UP000198718">
    <property type="component" value="Unassembled WGS sequence"/>
</dbReference>
<reference evidence="1 2" key="1">
    <citation type="submission" date="2016-10" db="EMBL/GenBank/DDBJ databases">
        <authorList>
            <person name="de Groot N.N."/>
        </authorList>
    </citation>
    <scope>NUCLEOTIDE SEQUENCE [LARGE SCALE GENOMIC DNA]</scope>
    <source>
        <strain evidence="1 2">DSM 18346</strain>
    </source>
</reference>
<dbReference type="AlphaFoldDB" id="A0A1G9CSG0"/>
<evidence type="ECO:0000313" key="1">
    <source>
        <dbReference type="EMBL" id="SDK54586.1"/>
    </source>
</evidence>
<name>A0A1G9CSG0_9FIRM</name>
<dbReference type="OrthoDB" id="1954949at2"/>
<keyword evidence="2" id="KW-1185">Reference proteome</keyword>